<gene>
    <name evidence="2" type="ORF">J2S57_002545</name>
</gene>
<evidence type="ECO:0000313" key="2">
    <source>
        <dbReference type="EMBL" id="MDP9826796.1"/>
    </source>
</evidence>
<feature type="domain" description="DUF1330" evidence="1">
    <location>
        <begin position="2"/>
        <end position="95"/>
    </location>
</feature>
<sequence length="119" mass="13044">MTAYAIAHFTHVDMNEEVSEYVHRIDATLEPYGGEFLVHGARVHELEETWPGDVVVISFPDLGTARDWYDSPGYRAILPLRTRNSAGSVIIVDGVTRPHAATDILAGLPGHAELPRPAV</sequence>
<organism evidence="2 3">
    <name type="scientific">Kineosporia succinea</name>
    <dbReference type="NCBI Taxonomy" id="84632"/>
    <lineage>
        <taxon>Bacteria</taxon>
        <taxon>Bacillati</taxon>
        <taxon>Actinomycetota</taxon>
        <taxon>Actinomycetes</taxon>
        <taxon>Kineosporiales</taxon>
        <taxon>Kineosporiaceae</taxon>
        <taxon>Kineosporia</taxon>
    </lineage>
</organism>
<dbReference type="Pfam" id="PF07045">
    <property type="entry name" value="DUF1330"/>
    <property type="match status" value="1"/>
</dbReference>
<proteinExistence type="predicted"/>
<dbReference type="RefSeq" id="WP_307241990.1">
    <property type="nucleotide sequence ID" value="NZ_JAUSQZ010000001.1"/>
</dbReference>
<name>A0ABT9P282_9ACTN</name>
<dbReference type="InterPro" id="IPR011008">
    <property type="entry name" value="Dimeric_a/b-barrel"/>
</dbReference>
<dbReference type="EMBL" id="JAUSQZ010000001">
    <property type="protein sequence ID" value="MDP9826796.1"/>
    <property type="molecule type" value="Genomic_DNA"/>
</dbReference>
<dbReference type="SUPFAM" id="SSF54909">
    <property type="entry name" value="Dimeric alpha+beta barrel"/>
    <property type="match status" value="1"/>
</dbReference>
<dbReference type="Proteomes" id="UP001235712">
    <property type="component" value="Unassembled WGS sequence"/>
</dbReference>
<evidence type="ECO:0000259" key="1">
    <source>
        <dbReference type="Pfam" id="PF07045"/>
    </source>
</evidence>
<dbReference type="PANTHER" id="PTHR41521">
    <property type="match status" value="1"/>
</dbReference>
<dbReference type="PANTHER" id="PTHR41521:SF4">
    <property type="entry name" value="BLR0684 PROTEIN"/>
    <property type="match status" value="1"/>
</dbReference>
<dbReference type="InterPro" id="IPR010753">
    <property type="entry name" value="DUF1330"/>
</dbReference>
<keyword evidence="3" id="KW-1185">Reference proteome</keyword>
<reference evidence="2 3" key="1">
    <citation type="submission" date="2023-07" db="EMBL/GenBank/DDBJ databases">
        <title>Sequencing the genomes of 1000 actinobacteria strains.</title>
        <authorList>
            <person name="Klenk H.-P."/>
        </authorList>
    </citation>
    <scope>NUCLEOTIDE SEQUENCE [LARGE SCALE GENOMIC DNA]</scope>
    <source>
        <strain evidence="2 3">DSM 44388</strain>
    </source>
</reference>
<evidence type="ECO:0000313" key="3">
    <source>
        <dbReference type="Proteomes" id="UP001235712"/>
    </source>
</evidence>
<accession>A0ABT9P282</accession>
<dbReference type="Gene3D" id="3.30.70.100">
    <property type="match status" value="1"/>
</dbReference>
<comment type="caution">
    <text evidence="2">The sequence shown here is derived from an EMBL/GenBank/DDBJ whole genome shotgun (WGS) entry which is preliminary data.</text>
</comment>
<protein>
    <submittedName>
        <fullName evidence="2">Uncharacterized protein (DUF1330 family)</fullName>
    </submittedName>
</protein>